<feature type="domain" description="Fibronectin type-III" evidence="15">
    <location>
        <begin position="352"/>
        <end position="447"/>
    </location>
</feature>
<dbReference type="InterPro" id="IPR011009">
    <property type="entry name" value="Kinase-like_dom_sf"/>
</dbReference>
<dbReference type="FunFam" id="2.60.40.10:FF:000466">
    <property type="entry name" value="Uncharacterized protein, isoform H"/>
    <property type="match status" value="1"/>
</dbReference>
<dbReference type="InterPro" id="IPR036116">
    <property type="entry name" value="FN3_sf"/>
</dbReference>
<evidence type="ECO:0000256" key="8">
    <source>
        <dbReference type="ARBA" id="ARBA00022840"/>
    </source>
</evidence>
<dbReference type="OrthoDB" id="504170at2759"/>
<dbReference type="PROSITE" id="PS50853">
    <property type="entry name" value="FN3"/>
    <property type="match status" value="11"/>
</dbReference>
<dbReference type="InterPro" id="IPR013783">
    <property type="entry name" value="Ig-like_fold"/>
</dbReference>
<evidence type="ECO:0000259" key="14">
    <source>
        <dbReference type="PROSITE" id="PS50835"/>
    </source>
</evidence>
<keyword evidence="8 11" id="KW-0067">ATP-binding</keyword>
<dbReference type="Gene3D" id="3.30.200.20">
    <property type="entry name" value="Phosphorylase Kinase, domain 1"/>
    <property type="match status" value="1"/>
</dbReference>
<dbReference type="InterPro" id="IPR007110">
    <property type="entry name" value="Ig-like_dom"/>
</dbReference>
<dbReference type="InterPro" id="IPR000719">
    <property type="entry name" value="Prot_kinase_dom"/>
</dbReference>
<evidence type="ECO:0000259" key="15">
    <source>
        <dbReference type="PROSITE" id="PS50853"/>
    </source>
</evidence>
<keyword evidence="6" id="KW-0677">Repeat</keyword>
<evidence type="ECO:0000256" key="6">
    <source>
        <dbReference type="ARBA" id="ARBA00022737"/>
    </source>
</evidence>
<dbReference type="FunFam" id="2.60.40.10:FF:000504">
    <property type="entry name" value="Bent, isoform J"/>
    <property type="match status" value="2"/>
</dbReference>
<feature type="domain" description="Ig-like" evidence="14">
    <location>
        <begin position="156"/>
        <end position="245"/>
    </location>
</feature>
<dbReference type="FunFam" id="3.30.200.20:FF:000249">
    <property type="entry name" value="twitchin isoform X2"/>
    <property type="match status" value="1"/>
</dbReference>
<dbReference type="Pfam" id="PF00069">
    <property type="entry name" value="Pkinase"/>
    <property type="match status" value="1"/>
</dbReference>
<dbReference type="PROSITE" id="PS00107">
    <property type="entry name" value="PROTEIN_KINASE_ATP"/>
    <property type="match status" value="1"/>
</dbReference>
<dbReference type="FunFam" id="2.60.40.10:FF:000031">
    <property type="entry name" value="Myosin-binding protein C, slow type"/>
    <property type="match status" value="1"/>
</dbReference>
<dbReference type="CDD" id="cd00096">
    <property type="entry name" value="Ig"/>
    <property type="match status" value="1"/>
</dbReference>
<dbReference type="InterPro" id="IPR003961">
    <property type="entry name" value="FN3_dom"/>
</dbReference>
<dbReference type="FunFam" id="2.60.40.10:FF:000006">
    <property type="entry name" value="Uncharacterized protein, isoform F"/>
    <property type="match status" value="1"/>
</dbReference>
<dbReference type="InterPro" id="IPR017441">
    <property type="entry name" value="Protein_kinase_ATP_BS"/>
</dbReference>
<evidence type="ECO:0000256" key="7">
    <source>
        <dbReference type="ARBA" id="ARBA00022741"/>
    </source>
</evidence>
<dbReference type="GO" id="GO:0004672">
    <property type="term" value="F:protein kinase activity"/>
    <property type="evidence" value="ECO:0007669"/>
    <property type="project" value="InterPro"/>
</dbReference>
<dbReference type="SUPFAM" id="SSF56112">
    <property type="entry name" value="Protein kinase-like (PK-like)"/>
    <property type="match status" value="1"/>
</dbReference>
<evidence type="ECO:0000256" key="12">
    <source>
        <dbReference type="SAM" id="MobiDB-lite"/>
    </source>
</evidence>
<dbReference type="InterPro" id="IPR050964">
    <property type="entry name" value="Striated_Muscle_Regulatory"/>
</dbReference>
<dbReference type="PROSITE" id="PS50011">
    <property type="entry name" value="PROTEIN_KINASE_DOM"/>
    <property type="match status" value="1"/>
</dbReference>
<feature type="domain" description="Fibronectin type-III" evidence="15">
    <location>
        <begin position="1188"/>
        <end position="1282"/>
    </location>
</feature>
<dbReference type="SMART" id="SM00060">
    <property type="entry name" value="FN3"/>
    <property type="match status" value="10"/>
</dbReference>
<protein>
    <recommendedName>
        <fullName evidence="18">Titin</fullName>
    </recommendedName>
</protein>
<dbReference type="SMART" id="SM00220">
    <property type="entry name" value="S_TKc"/>
    <property type="match status" value="1"/>
</dbReference>
<evidence type="ECO:0000313" key="17">
    <source>
        <dbReference type="Proteomes" id="UP000792457"/>
    </source>
</evidence>
<sequence>MRWVPVGDCNGTSMRVDYLIEGHDYNFRVKAVNKQGESLPLTGTSPITAKDPFGKPEKPGTPEPVDWDRDHVDLQWTPPKKDGGSPITSYIIEKRTRFGPWEKAAEVPGNVTKGTAPNLIEGEEYEFRVIAVNKGGPGEPSEASKPVIAKPRFQAPVMDTTFLQDLVVRAGQRISYNIPIEASPRPKVTWTVNGKPIAAGTRADIQTFEKETVFEIPFSVRSDTGKYTIKLENDLGFCSASAHVTVLDRPSPPQGPMVISDITKEGAHLSWKIPADDGGSPILHYVIEKMDLSRGTWSDAGMSLSLSHDVIRLIHRKEYLFRVKAVNSVGESDPLEAPNSIIAKNEFDEPDSPGKPAITDWDKDHVDLEWTPPKSDGGSPITGYIIQKKEKGSPYWVNAASAPAGKTSGSVPDLTPGQDYEFRVIAVNKAGPSEPSEPSDVVTAKERYLAPKIKTPLNDVRIKAGQIIHVDIDFIGEPIPEVIWTISGNPIKTDERTTLTAIGYHTIVHTVNAKRSDSGTYNLMLRNSSGIDEGSFQVVVLDRPGPPEAPLEYEEITAQSVTLSWKPPKDNGGSEITAYVIEKKDVTHGGGWVPAVAYVNPKYNHATVPRLIEGTKYEFRVFAENLQGRSDPLVTAKPVVAKNQFDVPGRPGKPDAVDSDKDHIKIKWTPPISNGGSPILGYEVERRDRMTGRWVKLTKEPTKHLEYYDDRVTEGHQYEYRVTAVNAAGPGKPSDTSNLWMKVSSFVRGCHYDVIGLEPNKKYNFRVRAENQYGLSEPLETDSPIMAKFPFTVPDPPGQPRILDWDSTNITLMWDRPRHDGGARIQGYKVEYRDVVEDQQWRIANDYLVKDTTYIVHGLLQGREYEFRVRAKNAAGFSKPSSPSSKFKLKSKFDVPSPPGTPKVVKVGKNYVDLKWEAPKSDGGSRITGYIIEKREVGGAFWVKCNDYNVTDTEYTVLNLIEKGDYEFRIFAVNAAGKSEPSSCTTPVKICEVEGGIKPEFVRPLTTTSVALGKQLVWECEASGRPTPTSRWLKNGREVTMGGRFRSEQINGVFRLVISEVRDGDEGDYVCEASNAVGSITCSARLKIGSPPRIDRMPGDLYLPEGDNTKVKIFYSGDQPMEVVLSKDGKAIVETTHIKYTVFDEYLIIFIKEINKSDAGNYTLSCKNDSGSVSASFTIHITGLPGPPIGPLDVSDISKHTCTLNWRPPQYDGGMKITHYVVERRDISLSHWITVSSFCKDTTFVVQGLTEGQEYLFRVMAANENGMGPPLEGTNPIKAKAPYDPPSAPGTPKVIEVGGDFVNLSWDKPESDGGSRIQGYWVDKREAGTQAWQRVNAVLCITPQINISNLIEDRQYEFRVFAQNEAGLSPPSTASTSVKIKDPMAAKPPEIVQPLKRAMAIQYKNAEFQCKITGTPKPTITWYKGAREITQGSKYRMLQEGETYSLVIHDVYGEDADEYVCRAANKGGFKSTRAELVIMTPPKLNVPPRFRDTAFFDKGENVVIKIPFTGIPKPKITWVREGETIESGGHYAVERKERHAILTIRDGSKIDSGPYRVTAENDLGMDSAIIKIQISDRPDPPRFPAVENIGHDSLALTWKPPMWDGGSNITNYLVEKREHPMTSWIRVGNTRFNTMAITGLSPGHQYEFRVYAENVYGRSDPSAVSELITTKDTGKKVMKKKQYEVDEHGKKIRGRADDKVKDYDQYVFDIYSKYVPQPVDIKTSSVYDYYDILEEIGTGAFGVVHRCRERKTGNIFAAKFIPVSHMMEKELIRKEIDIMNQLHHPKLINLHDAFEDDDEMVLIFEFLSGGELFERITAEGYTMSESEVINYMRQICEGVKHMHEKNIIHLDIKPENIMCQTRNSTNVKLIDFGLATKLDPNEVVKISTGTAEFAAPEIVEREPVGFYTDMWAVGVLAYVLLSGLSPFAGENDIETLKNVKACDWDFDEEAFSIVSEEGKDFIRRLLVKNKEKRMTAHECLQHAWLTGDHSNRTSPISQSRYANIRDKIRAKYPDWDAFVLPIGRISEYSSLRKLLVEKYKIHDTYFDRRQAAPRFVIKPQSTFAYEGQSAKFSCRVIAIATPTLTWFHNNAELRQSVKFMKRYNGDDYTFIINRVKLDDRGEYVIRAENHYGYREEVVKWFKERRELTRYEYTMTHADGVITMEIVDCKPEDSGKYRCVATNIHGSDETSCVVIVEGVGETAEQAALAHNLMYSGDRRYIEPPSRPAPPAPVTVRTSHTSSHQSSSYSSSSTSKYASSSQQTTLKSSAVTEALETSERRPIKKYGAKLDTGSPSRSRSATKELILPPDDSLMCPPSFTEKLSNMSVKDGEQLNLKCTVKGDPDPQVTWFKNGQPLSSSDVIDLKYKNGIATLTINEVFPEDEGNYVCKATNTKGSTETSCTLKVIPMDAAAAGKGKGGDPPPKIVSHLTSMFVKDGEPVTLSCRIIGAKKFDVIWLHNNKEIKPSKDFQYDNEANIYKLNIAEIFPEDSGTYTCEAFNDAGESFSSCTLNVLVPNEEPKSPVFKTFPQSATVQEGESAIFECEIEKVPLKVTWLKDGKPVDEESSKYKFTMDGKKKFKFEITNCSAIDVGQYTAKAIGKKGETMAAFALNVCSTGDQ</sequence>
<dbReference type="CDD" id="cd00063">
    <property type="entry name" value="FN3"/>
    <property type="match status" value="11"/>
</dbReference>
<dbReference type="PANTHER" id="PTHR13817">
    <property type="entry name" value="TITIN"/>
    <property type="match status" value="1"/>
</dbReference>
<dbReference type="Pfam" id="PF07679">
    <property type="entry name" value="I-set"/>
    <property type="match status" value="10"/>
</dbReference>
<reference evidence="16" key="1">
    <citation type="submission" date="2013-04" db="EMBL/GenBank/DDBJ databases">
        <authorList>
            <person name="Qu J."/>
            <person name="Murali S.C."/>
            <person name="Bandaranaike D."/>
            <person name="Bellair M."/>
            <person name="Blankenburg K."/>
            <person name="Chao H."/>
            <person name="Dinh H."/>
            <person name="Doddapaneni H."/>
            <person name="Downs B."/>
            <person name="Dugan-Rocha S."/>
            <person name="Elkadiri S."/>
            <person name="Gnanaolivu R.D."/>
            <person name="Hernandez B."/>
            <person name="Javaid M."/>
            <person name="Jayaseelan J.C."/>
            <person name="Lee S."/>
            <person name="Li M."/>
            <person name="Ming W."/>
            <person name="Munidasa M."/>
            <person name="Muniz J."/>
            <person name="Nguyen L."/>
            <person name="Ongeri F."/>
            <person name="Osuji N."/>
            <person name="Pu L.-L."/>
            <person name="Puazo M."/>
            <person name="Qu C."/>
            <person name="Quiroz J."/>
            <person name="Raj R."/>
            <person name="Weissenberger G."/>
            <person name="Xin Y."/>
            <person name="Zou X."/>
            <person name="Han Y."/>
            <person name="Richards S."/>
            <person name="Worley K."/>
            <person name="Muzny D."/>
            <person name="Gibbs R."/>
        </authorList>
    </citation>
    <scope>NUCLEOTIDE SEQUENCE</scope>
    <source>
        <strain evidence="16">Sampled in the wild</strain>
    </source>
</reference>
<feature type="domain" description="Fibronectin type-III" evidence="15">
    <location>
        <begin position="650"/>
        <end position="744"/>
    </location>
</feature>
<evidence type="ECO:0008006" key="18">
    <source>
        <dbReference type="Google" id="ProtNLM"/>
    </source>
</evidence>
<evidence type="ECO:0000256" key="3">
    <source>
        <dbReference type="ARBA" id="ARBA00022443"/>
    </source>
</evidence>
<feature type="binding site" evidence="11">
    <location>
        <position position="1759"/>
    </location>
    <ligand>
        <name>ATP</name>
        <dbReference type="ChEBI" id="CHEBI:30616"/>
    </ligand>
</feature>
<feature type="region of interest" description="Disordered" evidence="12">
    <location>
        <begin position="2218"/>
        <end position="2307"/>
    </location>
</feature>
<dbReference type="PANTHER" id="PTHR13817:SF151">
    <property type="entry name" value="TITIN"/>
    <property type="match status" value="1"/>
</dbReference>
<reference evidence="16" key="2">
    <citation type="submission" date="2017-10" db="EMBL/GenBank/DDBJ databases">
        <title>Ladona fulva Genome sequencing and assembly.</title>
        <authorList>
            <person name="Murali S."/>
            <person name="Richards S."/>
            <person name="Bandaranaike D."/>
            <person name="Bellair M."/>
            <person name="Blankenburg K."/>
            <person name="Chao H."/>
            <person name="Dinh H."/>
            <person name="Doddapaneni H."/>
            <person name="Dugan-Rocha S."/>
            <person name="Elkadiri S."/>
            <person name="Gnanaolivu R."/>
            <person name="Hernandez B."/>
            <person name="Skinner E."/>
            <person name="Javaid M."/>
            <person name="Lee S."/>
            <person name="Li M."/>
            <person name="Ming W."/>
            <person name="Munidasa M."/>
            <person name="Muniz J."/>
            <person name="Nguyen L."/>
            <person name="Hughes D."/>
            <person name="Osuji N."/>
            <person name="Pu L.-L."/>
            <person name="Puazo M."/>
            <person name="Qu C."/>
            <person name="Quiroz J."/>
            <person name="Raj R."/>
            <person name="Weissenberger G."/>
            <person name="Xin Y."/>
            <person name="Zou X."/>
            <person name="Han Y."/>
            <person name="Worley K."/>
            <person name="Muzny D."/>
            <person name="Gibbs R."/>
        </authorList>
    </citation>
    <scope>NUCLEOTIDE SEQUENCE</scope>
    <source>
        <strain evidence="16">Sampled in the wild</strain>
    </source>
</reference>
<feature type="domain" description="Fibronectin type-III" evidence="15">
    <location>
        <begin position="58"/>
        <end position="152"/>
    </location>
</feature>
<dbReference type="FunFam" id="2.60.40.10:FF:000127">
    <property type="entry name" value="titin isoform X1"/>
    <property type="match status" value="2"/>
</dbReference>
<dbReference type="Gene3D" id="1.10.510.10">
    <property type="entry name" value="Transferase(Phosphotransferase) domain 1"/>
    <property type="match status" value="1"/>
</dbReference>
<dbReference type="PROSITE" id="PS50835">
    <property type="entry name" value="IG_LIKE"/>
    <property type="match status" value="8"/>
</dbReference>
<feature type="domain" description="Ig-like" evidence="14">
    <location>
        <begin position="1389"/>
        <end position="1477"/>
    </location>
</feature>
<evidence type="ECO:0000256" key="9">
    <source>
        <dbReference type="ARBA" id="ARBA00023157"/>
    </source>
</evidence>
<dbReference type="FunFam" id="2.60.40.10:FF:000559">
    <property type="entry name" value="Uncharacterized protein, isoform J"/>
    <property type="match status" value="1"/>
</dbReference>
<feature type="domain" description="Ig-like" evidence="14">
    <location>
        <begin position="1482"/>
        <end position="1575"/>
    </location>
</feature>
<dbReference type="SMART" id="SM00408">
    <property type="entry name" value="IGc2"/>
    <property type="match status" value="9"/>
</dbReference>
<evidence type="ECO:0000259" key="13">
    <source>
        <dbReference type="PROSITE" id="PS50011"/>
    </source>
</evidence>
<feature type="domain" description="Fibronectin type-III" evidence="15">
    <location>
        <begin position="252"/>
        <end position="346"/>
    </location>
</feature>
<feature type="domain" description="Fibronectin type-III" evidence="15">
    <location>
        <begin position="898"/>
        <end position="993"/>
    </location>
</feature>
<dbReference type="FunFam" id="2.60.40.10:FF:000460">
    <property type="entry name" value="Bent, isoform J"/>
    <property type="match status" value="1"/>
</dbReference>
<dbReference type="FunFam" id="2.60.40.10:FF:000032">
    <property type="entry name" value="palladin isoform X1"/>
    <property type="match status" value="1"/>
</dbReference>
<accession>A0A8K0KR07</accession>
<dbReference type="Gene3D" id="2.60.40.10">
    <property type="entry name" value="Immunoglobulins"/>
    <property type="match status" value="23"/>
</dbReference>
<dbReference type="InterPro" id="IPR003598">
    <property type="entry name" value="Ig_sub2"/>
</dbReference>
<dbReference type="FunFam" id="2.60.40.10:FF:002180">
    <property type="entry name" value="Uncharacterized protein, isoform G"/>
    <property type="match status" value="1"/>
</dbReference>
<dbReference type="FunFam" id="2.60.40.10:FF:000097">
    <property type="entry name" value="Bent, isoform F"/>
    <property type="match status" value="1"/>
</dbReference>
<dbReference type="GO" id="GO:0045214">
    <property type="term" value="P:sarcomere organization"/>
    <property type="evidence" value="ECO:0007669"/>
    <property type="project" value="TreeGrafter"/>
</dbReference>
<feature type="domain" description="Fibronectin type-III" evidence="15">
    <location>
        <begin position="1"/>
        <end position="52"/>
    </location>
</feature>
<dbReference type="SMART" id="SM00409">
    <property type="entry name" value="IG"/>
    <property type="match status" value="10"/>
</dbReference>
<keyword evidence="10" id="KW-0393">Immunoglobulin domain</keyword>
<dbReference type="GO" id="GO:0050793">
    <property type="term" value="P:regulation of developmental process"/>
    <property type="evidence" value="ECO:0007669"/>
    <property type="project" value="UniProtKB-ARBA"/>
</dbReference>
<dbReference type="FunFam" id="2.60.40.10:FF:000051">
    <property type="entry name" value="Uncharacterized protein, isoform J"/>
    <property type="match status" value="2"/>
</dbReference>
<feature type="domain" description="Fibronectin type-III" evidence="15">
    <location>
        <begin position="1580"/>
        <end position="1673"/>
    </location>
</feature>
<dbReference type="GO" id="GO:0005524">
    <property type="term" value="F:ATP binding"/>
    <property type="evidence" value="ECO:0007669"/>
    <property type="project" value="UniProtKB-UniRule"/>
</dbReference>
<evidence type="ECO:0000256" key="5">
    <source>
        <dbReference type="ARBA" id="ARBA00022553"/>
    </source>
</evidence>
<feature type="domain" description="Fibronectin type-III" evidence="15">
    <location>
        <begin position="546"/>
        <end position="644"/>
    </location>
</feature>
<keyword evidence="3" id="KW-0728">SH3 domain</keyword>
<evidence type="ECO:0000313" key="16">
    <source>
        <dbReference type="EMBL" id="KAG8238874.1"/>
    </source>
</evidence>
<proteinExistence type="inferred from homology"/>
<feature type="domain" description="Ig-like" evidence="14">
    <location>
        <begin position="999"/>
        <end position="1087"/>
    </location>
</feature>
<comment type="subcellular location">
    <subcellularLocation>
        <location evidence="1">Cytoplasm</location>
    </subcellularLocation>
</comment>
<feature type="domain" description="Protein kinase" evidence="13">
    <location>
        <begin position="1730"/>
        <end position="1985"/>
    </location>
</feature>
<dbReference type="GO" id="GO:0051239">
    <property type="term" value="P:regulation of multicellular organismal process"/>
    <property type="evidence" value="ECO:0007669"/>
    <property type="project" value="UniProtKB-ARBA"/>
</dbReference>
<evidence type="ECO:0000256" key="4">
    <source>
        <dbReference type="ARBA" id="ARBA00022490"/>
    </source>
</evidence>
<feature type="compositionally biased region" description="Basic and acidic residues" evidence="12">
    <location>
        <begin position="52"/>
        <end position="70"/>
    </location>
</feature>
<feature type="domain" description="Ig-like" evidence="14">
    <location>
        <begin position="2422"/>
        <end position="2510"/>
    </location>
</feature>
<dbReference type="EMBL" id="KZ309460">
    <property type="protein sequence ID" value="KAG8238874.1"/>
    <property type="molecule type" value="Genomic_DNA"/>
</dbReference>
<dbReference type="PRINTS" id="PR00014">
    <property type="entry name" value="FNTYPEIII"/>
</dbReference>
<keyword evidence="4" id="KW-0963">Cytoplasm</keyword>
<feature type="compositionally biased region" description="Low complexity" evidence="12">
    <location>
        <begin position="2232"/>
        <end position="2263"/>
    </location>
</feature>
<feature type="domain" description="Ig-like" evidence="14">
    <location>
        <begin position="2053"/>
        <end position="2194"/>
    </location>
</feature>
<dbReference type="FunFam" id="2.60.40.10:FF:000107">
    <property type="entry name" value="Myosin, light chain kinase a"/>
    <property type="match status" value="1"/>
</dbReference>
<dbReference type="InterPro" id="IPR013098">
    <property type="entry name" value="Ig_I-set"/>
</dbReference>
<organism evidence="16 17">
    <name type="scientific">Ladona fulva</name>
    <name type="common">Scarce chaser dragonfly</name>
    <name type="synonym">Libellula fulva</name>
    <dbReference type="NCBI Taxonomy" id="123851"/>
    <lineage>
        <taxon>Eukaryota</taxon>
        <taxon>Metazoa</taxon>
        <taxon>Ecdysozoa</taxon>
        <taxon>Arthropoda</taxon>
        <taxon>Hexapoda</taxon>
        <taxon>Insecta</taxon>
        <taxon>Pterygota</taxon>
        <taxon>Palaeoptera</taxon>
        <taxon>Odonata</taxon>
        <taxon>Epiprocta</taxon>
        <taxon>Anisoptera</taxon>
        <taxon>Libelluloidea</taxon>
        <taxon>Libellulidae</taxon>
        <taxon>Ladona</taxon>
    </lineage>
</organism>
<evidence type="ECO:0000256" key="1">
    <source>
        <dbReference type="ARBA" id="ARBA00004496"/>
    </source>
</evidence>
<comment type="caution">
    <text evidence="16">The sequence shown here is derived from an EMBL/GenBank/DDBJ whole genome shotgun (WGS) entry which is preliminary data.</text>
</comment>
<feature type="domain" description="Fibronectin type-III" evidence="15">
    <location>
        <begin position="1288"/>
        <end position="1383"/>
    </location>
</feature>
<dbReference type="SUPFAM" id="SSF49265">
    <property type="entry name" value="Fibronectin type III"/>
    <property type="match status" value="7"/>
</dbReference>
<dbReference type="InterPro" id="IPR036179">
    <property type="entry name" value="Ig-like_dom_sf"/>
</dbReference>
<dbReference type="FunFam" id="2.60.40.10:FF:000147">
    <property type="entry name" value="Myosin light chain kinase"/>
    <property type="match status" value="1"/>
</dbReference>
<feature type="domain" description="Ig-like" evidence="14">
    <location>
        <begin position="2521"/>
        <end position="2610"/>
    </location>
</feature>
<evidence type="ECO:0000256" key="2">
    <source>
        <dbReference type="ARBA" id="ARBA00006692"/>
    </source>
</evidence>
<dbReference type="PROSITE" id="PS00108">
    <property type="entry name" value="PROTEIN_KINASE_ST"/>
    <property type="match status" value="1"/>
</dbReference>
<feature type="domain" description="Ig-like" evidence="14">
    <location>
        <begin position="2315"/>
        <end position="2403"/>
    </location>
</feature>
<dbReference type="Pfam" id="PF00041">
    <property type="entry name" value="fn3"/>
    <property type="match status" value="10"/>
</dbReference>
<feature type="region of interest" description="Disordered" evidence="12">
    <location>
        <begin position="38"/>
        <end position="70"/>
    </location>
</feature>
<keyword evidence="17" id="KW-1185">Reference proteome</keyword>
<keyword evidence="7 11" id="KW-0547">Nucleotide-binding</keyword>
<evidence type="ECO:0000256" key="10">
    <source>
        <dbReference type="ARBA" id="ARBA00023319"/>
    </source>
</evidence>
<evidence type="ECO:0000256" key="11">
    <source>
        <dbReference type="PROSITE-ProRule" id="PRU10141"/>
    </source>
</evidence>
<dbReference type="InterPro" id="IPR008271">
    <property type="entry name" value="Ser/Thr_kinase_AS"/>
</dbReference>
<keyword evidence="5" id="KW-0597">Phosphoprotein</keyword>
<comment type="similarity">
    <text evidence="2">Belongs to the protein kinase superfamily. CAMK Ser/Thr protein kinase family.</text>
</comment>
<dbReference type="FunFam" id="1.10.510.10:FF:000321">
    <property type="entry name" value="Bent, isoform C"/>
    <property type="match status" value="1"/>
</dbReference>
<dbReference type="InterPro" id="IPR003599">
    <property type="entry name" value="Ig_sub"/>
</dbReference>
<gene>
    <name evidence="16" type="ORF">J437_LFUL018785</name>
</gene>
<dbReference type="SUPFAM" id="SSF48726">
    <property type="entry name" value="Immunoglobulin"/>
    <property type="match status" value="11"/>
</dbReference>
<dbReference type="FunFam" id="2.60.40.10:FF:000977">
    <property type="entry name" value="Myosin binding protein H like"/>
    <property type="match status" value="1"/>
</dbReference>
<name>A0A8K0KR07_LADFU</name>
<dbReference type="FunFam" id="2.60.40.10:FF:000056">
    <property type="entry name" value="twitchin isoform X4"/>
    <property type="match status" value="3"/>
</dbReference>
<keyword evidence="9" id="KW-1015">Disulfide bond</keyword>
<dbReference type="Proteomes" id="UP000792457">
    <property type="component" value="Unassembled WGS sequence"/>
</dbReference>
<dbReference type="GO" id="GO:0031430">
    <property type="term" value="C:M band"/>
    <property type="evidence" value="ECO:0007669"/>
    <property type="project" value="TreeGrafter"/>
</dbReference>
<feature type="domain" description="Fibronectin type-III" evidence="15">
    <location>
        <begin position="796"/>
        <end position="892"/>
    </location>
</feature>